<proteinExistence type="predicted"/>
<accession>A0A382XUQ2</accession>
<organism evidence="1">
    <name type="scientific">marine metagenome</name>
    <dbReference type="NCBI Taxonomy" id="408172"/>
    <lineage>
        <taxon>unclassified sequences</taxon>
        <taxon>metagenomes</taxon>
        <taxon>ecological metagenomes</taxon>
    </lineage>
</organism>
<evidence type="ECO:0000313" key="1">
    <source>
        <dbReference type="EMBL" id="SVD74211.1"/>
    </source>
</evidence>
<protein>
    <submittedName>
        <fullName evidence="1">Uncharacterized protein</fullName>
    </submittedName>
</protein>
<dbReference type="AlphaFoldDB" id="A0A382XUQ2"/>
<name>A0A382XUQ2_9ZZZZ</name>
<dbReference type="EMBL" id="UINC01170257">
    <property type="protein sequence ID" value="SVD74211.1"/>
    <property type="molecule type" value="Genomic_DNA"/>
</dbReference>
<reference evidence="1" key="1">
    <citation type="submission" date="2018-05" db="EMBL/GenBank/DDBJ databases">
        <authorList>
            <person name="Lanie J.A."/>
            <person name="Ng W.-L."/>
            <person name="Kazmierczak K.M."/>
            <person name="Andrzejewski T.M."/>
            <person name="Davidsen T.M."/>
            <person name="Wayne K.J."/>
            <person name="Tettelin H."/>
            <person name="Glass J.I."/>
            <person name="Rusch D."/>
            <person name="Podicherti R."/>
            <person name="Tsui H.-C.T."/>
            <person name="Winkler M.E."/>
        </authorList>
    </citation>
    <scope>NUCLEOTIDE SEQUENCE</scope>
</reference>
<feature type="non-terminal residue" evidence="1">
    <location>
        <position position="1"/>
    </location>
</feature>
<sequence>PSIHSFGYVVLVADHYPGAGFWSPVGVPADD</sequence>
<gene>
    <name evidence="1" type="ORF">METZ01_LOCUS427065</name>
</gene>